<dbReference type="Gene3D" id="1.25.40.10">
    <property type="entry name" value="Tetratricopeptide repeat domain"/>
    <property type="match status" value="2"/>
</dbReference>
<evidence type="ECO:0000256" key="1">
    <source>
        <dbReference type="ARBA" id="ARBA00000085"/>
    </source>
</evidence>
<keyword evidence="10" id="KW-0812">Transmembrane</keyword>
<dbReference type="SUPFAM" id="SSF55874">
    <property type="entry name" value="ATPase domain of HSP90 chaperone/DNA topoisomerase II/histidine kinase"/>
    <property type="match status" value="1"/>
</dbReference>
<dbReference type="KEGG" id="pseg:D3H65_18625"/>
<dbReference type="SMART" id="SM00028">
    <property type="entry name" value="TPR"/>
    <property type="match status" value="3"/>
</dbReference>
<dbReference type="EMBL" id="CP032157">
    <property type="protein sequence ID" value="AXY75870.1"/>
    <property type="molecule type" value="Genomic_DNA"/>
</dbReference>
<feature type="domain" description="Histidine kinase" evidence="12">
    <location>
        <begin position="547"/>
        <end position="743"/>
    </location>
</feature>
<evidence type="ECO:0000256" key="5">
    <source>
        <dbReference type="ARBA" id="ARBA00022741"/>
    </source>
</evidence>
<dbReference type="PANTHER" id="PTHR24421:SF10">
    <property type="entry name" value="NITRATE_NITRITE SENSOR PROTEIN NARQ"/>
    <property type="match status" value="1"/>
</dbReference>
<sequence length="744" mass="84566">MSITTHFPFSTTAFTMLLLVLFGIPAAHAQSYSKADSIKIYKLLASADEEAVTGSLDNAMRFTQQALQWSKEKKMLRGEGFARLKEADITIQQSTTGKIDHLVNEGIQIATRLKDSFMLALAFYQQGQSLMYNEQHADAEKLFHKALALYFEKNISGYTGLVYNDMGYMFGVQGELEKQAHWILKAIRVYDQVQDLSGMATATSNLAAVYHGLGRSVEAIRYTRQTIAMREKVGDIAGLATSYANLSLFLRQQSIDSAIKYQEISTRYAEKTGVKARLVPGYDNMSVLMNMQKRKVDALEYIKKSIAICREMNDKLGLANKTRWAALLCGDLKDTTAAMAYFKESYYISAQLNNKTLWRDFYGSKAAYYKNQGDFTNAYEELKKYHLYKDSIVNEATQTNIAELQTKYETEKKDQSIATLNAEQKIRKLELEKQKAVIAGNREEAKRKQNEIDLLVQSKQLQELKIKRQDEELEKQLLLSQAKEQKLQLAEKEKSLQAHELRAQAQLRNAWIIGTILLLSLVVMLFNRYQLKKKLEQQKELEKIRNDIARDLHDDIGSTLTSINILSKVSQNNLSRDINKSATILENITEQSQQIQQAMSDIVWTIRPDNDKLENMVVRMREYVNHTLECKNIDVVFDVDNDILQQTLAMEQRRDFFLVFKEAVNNAAKYAQATTVAIRLSRQNNSLQLTVSDNGKGFDTGRVTSTNGLRSMRERSTALGATLNIQSAPQAGTTITLRFLPSLL</sequence>
<dbReference type="OrthoDB" id="1523646at2"/>
<keyword evidence="8" id="KW-0902">Two-component regulatory system</keyword>
<keyword evidence="11" id="KW-0732">Signal</keyword>
<evidence type="ECO:0000256" key="8">
    <source>
        <dbReference type="ARBA" id="ARBA00023012"/>
    </source>
</evidence>
<keyword evidence="4" id="KW-0808">Transferase</keyword>
<dbReference type="InterPro" id="IPR036890">
    <property type="entry name" value="HATPase_C_sf"/>
</dbReference>
<dbReference type="InterPro" id="IPR003594">
    <property type="entry name" value="HATPase_dom"/>
</dbReference>
<evidence type="ECO:0000256" key="2">
    <source>
        <dbReference type="ARBA" id="ARBA00012438"/>
    </source>
</evidence>
<dbReference type="GO" id="GO:0000155">
    <property type="term" value="F:phosphorelay sensor kinase activity"/>
    <property type="evidence" value="ECO:0007669"/>
    <property type="project" value="InterPro"/>
</dbReference>
<dbReference type="InterPro" id="IPR005467">
    <property type="entry name" value="His_kinase_dom"/>
</dbReference>
<evidence type="ECO:0000256" key="9">
    <source>
        <dbReference type="SAM" id="Coils"/>
    </source>
</evidence>
<keyword evidence="9" id="KW-0175">Coiled coil</keyword>
<evidence type="ECO:0000256" key="7">
    <source>
        <dbReference type="ARBA" id="ARBA00022840"/>
    </source>
</evidence>
<dbReference type="Pfam" id="PF07730">
    <property type="entry name" value="HisKA_3"/>
    <property type="match status" value="1"/>
</dbReference>
<feature type="transmembrane region" description="Helical" evidence="10">
    <location>
        <begin position="510"/>
        <end position="529"/>
    </location>
</feature>
<dbReference type="SMART" id="SM00387">
    <property type="entry name" value="HATPase_c"/>
    <property type="match status" value="1"/>
</dbReference>
<dbReference type="InterPro" id="IPR011712">
    <property type="entry name" value="Sig_transdc_His_kin_sub3_dim/P"/>
</dbReference>
<dbReference type="Gene3D" id="1.20.5.1930">
    <property type="match status" value="1"/>
</dbReference>
<evidence type="ECO:0000313" key="13">
    <source>
        <dbReference type="EMBL" id="AXY75870.1"/>
    </source>
</evidence>
<dbReference type="GO" id="GO:0016020">
    <property type="term" value="C:membrane"/>
    <property type="evidence" value="ECO:0007669"/>
    <property type="project" value="InterPro"/>
</dbReference>
<evidence type="ECO:0000256" key="11">
    <source>
        <dbReference type="SAM" id="SignalP"/>
    </source>
</evidence>
<keyword evidence="14" id="KW-1185">Reference proteome</keyword>
<protein>
    <recommendedName>
        <fullName evidence="2">histidine kinase</fullName>
        <ecNumber evidence="2">2.7.13.3</ecNumber>
    </recommendedName>
</protein>
<feature type="signal peptide" evidence="11">
    <location>
        <begin position="1"/>
        <end position="29"/>
    </location>
</feature>
<dbReference type="PROSITE" id="PS50109">
    <property type="entry name" value="HIS_KIN"/>
    <property type="match status" value="1"/>
</dbReference>
<dbReference type="Pfam" id="PF13374">
    <property type="entry name" value="TPR_10"/>
    <property type="match status" value="1"/>
</dbReference>
<comment type="catalytic activity">
    <reaction evidence="1">
        <text>ATP + protein L-histidine = ADP + protein N-phospho-L-histidine.</text>
        <dbReference type="EC" id="2.7.13.3"/>
    </reaction>
</comment>
<dbReference type="Pfam" id="PF02518">
    <property type="entry name" value="HATPase_c"/>
    <property type="match status" value="1"/>
</dbReference>
<dbReference type="GO" id="GO:0046983">
    <property type="term" value="F:protein dimerization activity"/>
    <property type="evidence" value="ECO:0007669"/>
    <property type="project" value="InterPro"/>
</dbReference>
<dbReference type="InterPro" id="IPR019734">
    <property type="entry name" value="TPR_rpt"/>
</dbReference>
<accession>A0A3B7MS61</accession>
<evidence type="ECO:0000256" key="6">
    <source>
        <dbReference type="ARBA" id="ARBA00022777"/>
    </source>
</evidence>
<feature type="coiled-coil region" evidence="9">
    <location>
        <begin position="394"/>
        <end position="552"/>
    </location>
</feature>
<reference evidence="13 14" key="1">
    <citation type="submission" date="2018-09" db="EMBL/GenBank/DDBJ databases">
        <title>Genome sequencing of strain 6GH32-13.</title>
        <authorList>
            <person name="Weon H.-Y."/>
            <person name="Heo J."/>
            <person name="Kwon S.-W."/>
        </authorList>
    </citation>
    <scope>NUCLEOTIDE SEQUENCE [LARGE SCALE GENOMIC DNA]</scope>
    <source>
        <strain evidence="13 14">5GH32-13</strain>
    </source>
</reference>
<dbReference type="SUPFAM" id="SSF48452">
    <property type="entry name" value="TPR-like"/>
    <property type="match status" value="2"/>
</dbReference>
<evidence type="ECO:0000313" key="14">
    <source>
        <dbReference type="Proteomes" id="UP000263900"/>
    </source>
</evidence>
<keyword evidence="7" id="KW-0067">ATP-binding</keyword>
<evidence type="ECO:0000256" key="4">
    <source>
        <dbReference type="ARBA" id="ARBA00022679"/>
    </source>
</evidence>
<dbReference type="GO" id="GO:0005524">
    <property type="term" value="F:ATP binding"/>
    <property type="evidence" value="ECO:0007669"/>
    <property type="project" value="UniProtKB-KW"/>
</dbReference>
<evidence type="ECO:0000256" key="3">
    <source>
        <dbReference type="ARBA" id="ARBA00022553"/>
    </source>
</evidence>
<dbReference type="PANTHER" id="PTHR24421">
    <property type="entry name" value="NITRATE/NITRITE SENSOR PROTEIN NARX-RELATED"/>
    <property type="match status" value="1"/>
</dbReference>
<evidence type="ECO:0000256" key="10">
    <source>
        <dbReference type="SAM" id="Phobius"/>
    </source>
</evidence>
<evidence type="ECO:0000259" key="12">
    <source>
        <dbReference type="PROSITE" id="PS50109"/>
    </source>
</evidence>
<dbReference type="Gene3D" id="3.30.565.10">
    <property type="entry name" value="Histidine kinase-like ATPase, C-terminal domain"/>
    <property type="match status" value="1"/>
</dbReference>
<organism evidence="13 14">
    <name type="scientific">Paraflavitalea soli</name>
    <dbReference type="NCBI Taxonomy" id="2315862"/>
    <lineage>
        <taxon>Bacteria</taxon>
        <taxon>Pseudomonadati</taxon>
        <taxon>Bacteroidota</taxon>
        <taxon>Chitinophagia</taxon>
        <taxon>Chitinophagales</taxon>
        <taxon>Chitinophagaceae</taxon>
        <taxon>Paraflavitalea</taxon>
    </lineage>
</organism>
<dbReference type="CDD" id="cd16917">
    <property type="entry name" value="HATPase_UhpB-NarQ-NarX-like"/>
    <property type="match status" value="1"/>
</dbReference>
<keyword evidence="10" id="KW-0472">Membrane</keyword>
<keyword evidence="6" id="KW-0418">Kinase</keyword>
<dbReference type="InterPro" id="IPR050482">
    <property type="entry name" value="Sensor_HK_TwoCompSys"/>
</dbReference>
<dbReference type="Proteomes" id="UP000263900">
    <property type="component" value="Chromosome"/>
</dbReference>
<feature type="chain" id="PRO_5017550227" description="histidine kinase" evidence="11">
    <location>
        <begin position="30"/>
        <end position="744"/>
    </location>
</feature>
<gene>
    <name evidence="13" type="ORF">D3H65_18625</name>
</gene>
<dbReference type="EC" id="2.7.13.3" evidence="2"/>
<dbReference type="RefSeq" id="WP_119051751.1">
    <property type="nucleotide sequence ID" value="NZ_CP032157.1"/>
</dbReference>
<name>A0A3B7MS61_9BACT</name>
<keyword evidence="5" id="KW-0547">Nucleotide-binding</keyword>
<keyword evidence="3" id="KW-0597">Phosphoprotein</keyword>
<keyword evidence="10" id="KW-1133">Transmembrane helix</keyword>
<dbReference type="InterPro" id="IPR011990">
    <property type="entry name" value="TPR-like_helical_dom_sf"/>
</dbReference>
<dbReference type="AlphaFoldDB" id="A0A3B7MS61"/>
<proteinExistence type="predicted"/>